<name>A0ACC2WBH6_9TREE</name>
<organism evidence="1 2">
    <name type="scientific">Naganishia friedmannii</name>
    <dbReference type="NCBI Taxonomy" id="89922"/>
    <lineage>
        <taxon>Eukaryota</taxon>
        <taxon>Fungi</taxon>
        <taxon>Dikarya</taxon>
        <taxon>Basidiomycota</taxon>
        <taxon>Agaricomycotina</taxon>
        <taxon>Tremellomycetes</taxon>
        <taxon>Filobasidiales</taxon>
        <taxon>Filobasidiaceae</taxon>
        <taxon>Naganishia</taxon>
    </lineage>
</organism>
<comment type="caution">
    <text evidence="1">The sequence shown here is derived from an EMBL/GenBank/DDBJ whole genome shotgun (WGS) entry which is preliminary data.</text>
</comment>
<reference evidence="1" key="1">
    <citation type="submission" date="2023-04" db="EMBL/GenBank/DDBJ databases">
        <title>Draft Genome sequencing of Naganishia species isolated from polar environments using Oxford Nanopore Technology.</title>
        <authorList>
            <person name="Leo P."/>
            <person name="Venkateswaran K."/>
        </authorList>
    </citation>
    <scope>NUCLEOTIDE SEQUENCE</scope>
    <source>
        <strain evidence="1">MNA-CCFEE 5423</strain>
    </source>
</reference>
<keyword evidence="2" id="KW-1185">Reference proteome</keyword>
<sequence>MPAQTNGHTNGTHSRKFENGVYTPLTTPMTDDEQVDIASLKKQVVRLADAGMGIVLLGTNGEASHLMDHERSEVIKASREALDSAGHQNVPLLVGTGGGSAKHTIALAEQAKAAGADYSIVICPGYFAFAMGGNKDAVKGFFMEVLDHSVLPVMIYNFPGAASGIDIDSDTLIELSEHPNCFGAKLTCGNVGKGSRLAAHTQSKAYLSRHAPFQVLPGFSDIMYPGMVVGMTGCITGTGNIIPKTMVRLYNIGKKAIDNGDREVEAEALDLHRRVAAADWIVVKAGISGTKLALDTFVEQGLGGVPRKPLPRATEETVRLVEDLRPFWEFESTL</sequence>
<dbReference type="Proteomes" id="UP001227268">
    <property type="component" value="Unassembled WGS sequence"/>
</dbReference>
<evidence type="ECO:0000313" key="1">
    <source>
        <dbReference type="EMBL" id="KAJ9109090.1"/>
    </source>
</evidence>
<gene>
    <name evidence="1" type="ORF">QFC21_000418</name>
</gene>
<dbReference type="EMBL" id="JASBWT010000001">
    <property type="protein sequence ID" value="KAJ9109090.1"/>
    <property type="molecule type" value="Genomic_DNA"/>
</dbReference>
<accession>A0ACC2WBH6</accession>
<proteinExistence type="predicted"/>
<protein>
    <submittedName>
        <fullName evidence="1">Uncharacterized protein</fullName>
    </submittedName>
</protein>
<evidence type="ECO:0000313" key="2">
    <source>
        <dbReference type="Proteomes" id="UP001227268"/>
    </source>
</evidence>